<dbReference type="InterPro" id="IPR013655">
    <property type="entry name" value="PAS_fold_3"/>
</dbReference>
<dbReference type="InterPro" id="IPR052162">
    <property type="entry name" value="Sensor_kinase/Photoreceptor"/>
</dbReference>
<evidence type="ECO:0000256" key="4">
    <source>
        <dbReference type="ARBA" id="ARBA00022679"/>
    </source>
</evidence>
<dbReference type="InterPro" id="IPR005467">
    <property type="entry name" value="His_kinase_dom"/>
</dbReference>
<dbReference type="InterPro" id="IPR035965">
    <property type="entry name" value="PAS-like_dom_sf"/>
</dbReference>
<dbReference type="PANTHER" id="PTHR43304">
    <property type="entry name" value="PHYTOCHROME-LIKE PROTEIN CPH1"/>
    <property type="match status" value="1"/>
</dbReference>
<keyword evidence="8" id="KW-1185">Reference proteome</keyword>
<organism evidence="7 8">
    <name type="scientific">Pararcticibacter amylolyticus</name>
    <dbReference type="NCBI Taxonomy" id="2173175"/>
    <lineage>
        <taxon>Bacteria</taxon>
        <taxon>Pseudomonadati</taxon>
        <taxon>Bacteroidota</taxon>
        <taxon>Sphingobacteriia</taxon>
        <taxon>Sphingobacteriales</taxon>
        <taxon>Sphingobacteriaceae</taxon>
        <taxon>Pararcticibacter</taxon>
    </lineage>
</organism>
<keyword evidence="4" id="KW-0808">Transferase</keyword>
<dbReference type="InterPro" id="IPR036890">
    <property type="entry name" value="HATPase_C_sf"/>
</dbReference>
<dbReference type="CDD" id="cd00130">
    <property type="entry name" value="PAS"/>
    <property type="match status" value="1"/>
</dbReference>
<evidence type="ECO:0000256" key="1">
    <source>
        <dbReference type="ARBA" id="ARBA00000085"/>
    </source>
</evidence>
<reference evidence="7 8" key="1">
    <citation type="submission" date="2018-04" db="EMBL/GenBank/DDBJ databases">
        <title>Pedobacter chongqingensis sp. nov., isolated from a rottenly hemp rope.</title>
        <authorList>
            <person name="Cai Y."/>
        </authorList>
    </citation>
    <scope>NUCLEOTIDE SEQUENCE [LARGE SCALE GENOMIC DNA]</scope>
    <source>
        <strain evidence="7 8">FJ4-8</strain>
    </source>
</reference>
<evidence type="ECO:0000259" key="6">
    <source>
        <dbReference type="PROSITE" id="PS50109"/>
    </source>
</evidence>
<evidence type="ECO:0000313" key="8">
    <source>
        <dbReference type="Proteomes" id="UP000245647"/>
    </source>
</evidence>
<evidence type="ECO:0000313" key="7">
    <source>
        <dbReference type="EMBL" id="PWG78665.1"/>
    </source>
</evidence>
<keyword evidence="5" id="KW-0418">Kinase</keyword>
<dbReference type="InterPro" id="IPR003594">
    <property type="entry name" value="HATPase_dom"/>
</dbReference>
<dbReference type="SUPFAM" id="SSF55785">
    <property type="entry name" value="PYP-like sensor domain (PAS domain)"/>
    <property type="match status" value="2"/>
</dbReference>
<dbReference type="InterPro" id="IPR036097">
    <property type="entry name" value="HisK_dim/P_sf"/>
</dbReference>
<dbReference type="AlphaFoldDB" id="A0A2U2PBD2"/>
<dbReference type="InterPro" id="IPR000014">
    <property type="entry name" value="PAS"/>
</dbReference>
<dbReference type="Gene3D" id="2.10.70.100">
    <property type="match status" value="1"/>
</dbReference>
<name>A0A2U2PBD2_9SPHI</name>
<dbReference type="Gene3D" id="3.30.565.10">
    <property type="entry name" value="Histidine kinase-like ATPase, C-terminal domain"/>
    <property type="match status" value="1"/>
</dbReference>
<dbReference type="Gene3D" id="1.10.287.130">
    <property type="match status" value="1"/>
</dbReference>
<comment type="catalytic activity">
    <reaction evidence="1">
        <text>ATP + protein L-histidine = ADP + protein N-phospho-L-histidine.</text>
        <dbReference type="EC" id="2.7.13.3"/>
    </reaction>
</comment>
<protein>
    <recommendedName>
        <fullName evidence="2">histidine kinase</fullName>
        <ecNumber evidence="2">2.7.13.3</ecNumber>
    </recommendedName>
</protein>
<comment type="caution">
    <text evidence="7">The sequence shown here is derived from an EMBL/GenBank/DDBJ whole genome shotgun (WGS) entry which is preliminary data.</text>
</comment>
<dbReference type="EC" id="2.7.13.3" evidence="2"/>
<dbReference type="Pfam" id="PF08447">
    <property type="entry name" value="PAS_3"/>
    <property type="match status" value="1"/>
</dbReference>
<dbReference type="Pfam" id="PF02518">
    <property type="entry name" value="HATPase_c"/>
    <property type="match status" value="1"/>
</dbReference>
<dbReference type="EMBL" id="QEAS01000021">
    <property type="protein sequence ID" value="PWG78665.1"/>
    <property type="molecule type" value="Genomic_DNA"/>
</dbReference>
<evidence type="ECO:0000256" key="2">
    <source>
        <dbReference type="ARBA" id="ARBA00012438"/>
    </source>
</evidence>
<dbReference type="GO" id="GO:0000155">
    <property type="term" value="F:phosphorelay sensor kinase activity"/>
    <property type="evidence" value="ECO:0007669"/>
    <property type="project" value="InterPro"/>
</dbReference>
<dbReference type="RefSeq" id="WP_109417728.1">
    <property type="nucleotide sequence ID" value="NZ_QEAS01000021.1"/>
</dbReference>
<dbReference type="SUPFAM" id="SSF55874">
    <property type="entry name" value="ATPase domain of HSP90 chaperone/DNA topoisomerase II/histidine kinase"/>
    <property type="match status" value="1"/>
</dbReference>
<sequence>MEPVETNKTVWETLIGGLPDKLYKISLEGTCVPVHPGTNLQPSVAGQDSYRNLSDWLDAEIASAMINHVAKAVNTGLPETFEYKIEGEQGNFLYYEARLVKHNDREVLAIVRDISNSVRKIQDIEAWKELYEDIIDHVNMDIAVLDDRSRYVVINRSALHSPHLRKWIIGKDDAEYSQMKGNDPEIAEARMKMYGLADQIQEPVEWIEEIADTNGSKRIFVRTVTPFSSGSGSYKLGYGVDITALRVVQDQLKRREHLLAFSHKLARIGYWVYYPEDSRQEWSDGIYDIFDLPKEIRGPSLEKFYSVIHPEDLEKVKRSREDQLKKLTSWSLEYRIVTGNGTVKYIKEESSSATGEQEYIFGVIQDMTEIKQHILEREELLREINNKYTDLMQFNYIVSHNLRSPVANILGMSSLFSMELAEDERKQIFQYISESAESIDAVIKDLNRILSVKSVLNEKKEPLCLSTIIDKVANDLFWPIKESGAEITMQIATEADAIFSIKGYIHSVFHNLISNALKYKSDLRVPEIRITAEKDGEYCLIRVSDNGIGIDLEKYGNQIFGLYKRFTMGPEGRGLGLHMTKAQIESLGGSIDVDSEVGKGTTFTISLPL</sequence>
<dbReference type="PRINTS" id="PR00344">
    <property type="entry name" value="BCTRLSENSOR"/>
</dbReference>
<dbReference type="SMART" id="SM00388">
    <property type="entry name" value="HisKA"/>
    <property type="match status" value="1"/>
</dbReference>
<dbReference type="InterPro" id="IPR004358">
    <property type="entry name" value="Sig_transdc_His_kin-like_C"/>
</dbReference>
<dbReference type="OrthoDB" id="9766459at2"/>
<evidence type="ECO:0000256" key="5">
    <source>
        <dbReference type="ARBA" id="ARBA00022777"/>
    </source>
</evidence>
<dbReference type="PANTHER" id="PTHR43304:SF1">
    <property type="entry name" value="PAC DOMAIN-CONTAINING PROTEIN"/>
    <property type="match status" value="1"/>
</dbReference>
<dbReference type="Pfam" id="PF00512">
    <property type="entry name" value="HisKA"/>
    <property type="match status" value="1"/>
</dbReference>
<dbReference type="Gene3D" id="3.30.450.20">
    <property type="entry name" value="PAS domain"/>
    <property type="match status" value="2"/>
</dbReference>
<dbReference type="SMART" id="SM00387">
    <property type="entry name" value="HATPase_c"/>
    <property type="match status" value="1"/>
</dbReference>
<evidence type="ECO:0000256" key="3">
    <source>
        <dbReference type="ARBA" id="ARBA00022553"/>
    </source>
</evidence>
<proteinExistence type="predicted"/>
<gene>
    <name evidence="7" type="ORF">DDR33_20775</name>
</gene>
<feature type="domain" description="Histidine kinase" evidence="6">
    <location>
        <begin position="397"/>
        <end position="609"/>
    </location>
</feature>
<accession>A0A2U2PBD2</accession>
<dbReference type="PROSITE" id="PS50109">
    <property type="entry name" value="HIS_KIN"/>
    <property type="match status" value="1"/>
</dbReference>
<dbReference type="SUPFAM" id="SSF47384">
    <property type="entry name" value="Homodimeric domain of signal transducing histidine kinase"/>
    <property type="match status" value="1"/>
</dbReference>
<dbReference type="Proteomes" id="UP000245647">
    <property type="component" value="Unassembled WGS sequence"/>
</dbReference>
<dbReference type="InterPro" id="IPR003661">
    <property type="entry name" value="HisK_dim/P_dom"/>
</dbReference>
<dbReference type="CDD" id="cd00082">
    <property type="entry name" value="HisKA"/>
    <property type="match status" value="1"/>
</dbReference>
<keyword evidence="3" id="KW-0597">Phosphoprotein</keyword>